<dbReference type="AlphaFoldDB" id="A0AAC9EU89"/>
<organism evidence="1 2">
    <name type="scientific">Francisella persica ATCC VR-331</name>
    <dbReference type="NCBI Taxonomy" id="1086726"/>
    <lineage>
        <taxon>Bacteria</taxon>
        <taxon>Pseudomonadati</taxon>
        <taxon>Pseudomonadota</taxon>
        <taxon>Gammaproteobacteria</taxon>
        <taxon>Thiotrichales</taxon>
        <taxon>Francisellaceae</taxon>
        <taxon>Francisella</taxon>
    </lineage>
</organism>
<accession>A0AAC9EU89</accession>
<proteinExistence type="predicted"/>
<dbReference type="EMBL" id="CP012505">
    <property type="protein sequence ID" value="ALB01845.1"/>
    <property type="molecule type" value="Genomic_DNA"/>
</dbReference>
<dbReference type="Proteomes" id="UP000242800">
    <property type="component" value="Chromosome"/>
</dbReference>
<gene>
    <name evidence="1" type="ORF">ACH24_04065</name>
</gene>
<keyword evidence="2" id="KW-1185">Reference proteome</keyword>
<evidence type="ECO:0000313" key="2">
    <source>
        <dbReference type="Proteomes" id="UP000242800"/>
    </source>
</evidence>
<sequence length="65" mass="7818">MEGDYISNPKNKYLFGEICTRKYYHAISYINSRVKKPKFLLFTNDFAYAKDLLDIEDFQIVDWNI</sequence>
<reference evidence="1 2" key="1">
    <citation type="journal article" date="2016" name="Int. J. Syst. Evol. Microbiol.">
        <title>Reclassification of Wolbachia persica as Francisella persica comb. nov. and emended description of the family Francisellaceae.</title>
        <authorList>
            <person name="Larson M.A."/>
            <person name="Nalbantoglu U."/>
            <person name="Sayood K."/>
            <person name="Zentz E.B."/>
            <person name="Cer R.Z."/>
            <person name="Iwen P.C."/>
            <person name="Francesconi S.C."/>
            <person name="Bishop-Lilly K.A."/>
            <person name="Mokashi V.P."/>
            <person name="Sjostedt A."/>
            <person name="Hinrichs S.H."/>
        </authorList>
    </citation>
    <scope>NUCLEOTIDE SEQUENCE [LARGE SCALE GENOMIC DNA]</scope>
    <source>
        <strain evidence="1 2">FSC845</strain>
    </source>
</reference>
<evidence type="ECO:0000313" key="1">
    <source>
        <dbReference type="EMBL" id="ALB01845.1"/>
    </source>
</evidence>
<dbReference type="KEGG" id="fper:ACH24_04065"/>
<name>A0AAC9EU89_9GAMM</name>
<protein>
    <submittedName>
        <fullName evidence="1">Uncharacterized protein</fullName>
    </submittedName>
</protein>